<dbReference type="Proteomes" id="UP000281431">
    <property type="component" value="Unassembled WGS sequence"/>
</dbReference>
<dbReference type="EMBL" id="REFZ01000008">
    <property type="protein sequence ID" value="RQG99649.1"/>
    <property type="molecule type" value="Genomic_DNA"/>
</dbReference>
<dbReference type="GO" id="GO:0016787">
    <property type="term" value="F:hydrolase activity"/>
    <property type="evidence" value="ECO:0007669"/>
    <property type="project" value="UniProtKB-KW"/>
</dbReference>
<name>A0A3N6PGX7_NATCH</name>
<dbReference type="OrthoDB" id="200338at2157"/>
<gene>
    <name evidence="2" type="ORF">EA472_13395</name>
</gene>
<evidence type="ECO:0000313" key="3">
    <source>
        <dbReference type="Proteomes" id="UP000281431"/>
    </source>
</evidence>
<reference evidence="2 3" key="1">
    <citation type="submission" date="2018-10" db="EMBL/GenBank/DDBJ databases">
        <title>Natrarchaeobius chitinivorans gen. nov., sp. nov., and Natrarchaeobius haloalkaliphilus sp. nov., alkaliphilic, chitin-utilizing haloarchaea from hypersaline alkaline lakes.</title>
        <authorList>
            <person name="Sorokin D.Y."/>
            <person name="Elcheninov A.G."/>
            <person name="Kostrikina N.A."/>
            <person name="Bale N.J."/>
            <person name="Sinninghe Damste J.S."/>
            <person name="Khijniak T.V."/>
            <person name="Kublanov I.V."/>
            <person name="Toshchakov S.V."/>
        </authorList>
    </citation>
    <scope>NUCLEOTIDE SEQUENCE [LARGE SCALE GENOMIC DNA]</scope>
    <source>
        <strain evidence="2 3">AArcht7</strain>
    </source>
</reference>
<feature type="transmembrane region" description="Helical" evidence="1">
    <location>
        <begin position="136"/>
        <end position="159"/>
    </location>
</feature>
<sequence length="178" mass="19259">MQPVVHLAVGYICYAAYARWELGERPAESAAAVAVFGAALPDLLDKPLWLAGVVDVGRTVGHSLLFAVPLVAAVWLLARSRGRAALGVAFAIGYLSHVATDIPWHVLSGDYHELGFLLWPITPMPEYTGTKSLGRVAGFEVTTLWLEAVILVAGVALWWRDGRPGLEPIRRGIGRVRP</sequence>
<comment type="caution">
    <text evidence="2">The sequence shown here is derived from an EMBL/GenBank/DDBJ whole genome shotgun (WGS) entry which is preliminary data.</text>
</comment>
<keyword evidence="1" id="KW-0472">Membrane</keyword>
<keyword evidence="1" id="KW-0812">Transmembrane</keyword>
<accession>A0A3N6PGX7</accession>
<feature type="transmembrane region" description="Helical" evidence="1">
    <location>
        <begin position="59"/>
        <end position="78"/>
    </location>
</feature>
<evidence type="ECO:0000256" key="1">
    <source>
        <dbReference type="SAM" id="Phobius"/>
    </source>
</evidence>
<keyword evidence="3" id="KW-1185">Reference proteome</keyword>
<keyword evidence="2" id="KW-0378">Hydrolase</keyword>
<dbReference type="InterPro" id="IPR007404">
    <property type="entry name" value="YdjM-like"/>
</dbReference>
<dbReference type="AlphaFoldDB" id="A0A3N6PGX7"/>
<dbReference type="Pfam" id="PF04307">
    <property type="entry name" value="YdjM"/>
    <property type="match status" value="1"/>
</dbReference>
<protein>
    <submittedName>
        <fullName evidence="2">Metal-dependent hydrolase</fullName>
    </submittedName>
</protein>
<keyword evidence="1" id="KW-1133">Transmembrane helix</keyword>
<evidence type="ECO:0000313" key="2">
    <source>
        <dbReference type="EMBL" id="RQG99649.1"/>
    </source>
</evidence>
<organism evidence="2 3">
    <name type="scientific">Natrarchaeobius chitinivorans</name>
    <dbReference type="NCBI Taxonomy" id="1679083"/>
    <lineage>
        <taxon>Archaea</taxon>
        <taxon>Methanobacteriati</taxon>
        <taxon>Methanobacteriota</taxon>
        <taxon>Stenosarchaea group</taxon>
        <taxon>Halobacteria</taxon>
        <taxon>Halobacteriales</taxon>
        <taxon>Natrialbaceae</taxon>
        <taxon>Natrarchaeobius</taxon>
    </lineage>
</organism>
<proteinExistence type="predicted"/>
<feature type="transmembrane region" description="Helical" evidence="1">
    <location>
        <begin position="85"/>
        <end position="107"/>
    </location>
</feature>